<dbReference type="CDD" id="cd22157">
    <property type="entry name" value="F-box_AtFBW1-like"/>
    <property type="match status" value="1"/>
</dbReference>
<feature type="domain" description="F-box associated beta-propeller type 1" evidence="3">
    <location>
        <begin position="102"/>
        <end position="296"/>
    </location>
</feature>
<dbReference type="PANTHER" id="PTHR31672:SF13">
    <property type="entry name" value="F-BOX PROTEIN CPR30-LIKE"/>
    <property type="match status" value="1"/>
</dbReference>
<dbReference type="Proteomes" id="UP001293593">
    <property type="component" value="Unassembled WGS sequence"/>
</dbReference>
<evidence type="ECO:0008006" key="6">
    <source>
        <dbReference type="Google" id="ProtNLM"/>
    </source>
</evidence>
<dbReference type="Pfam" id="PF07734">
    <property type="entry name" value="FBA_1"/>
    <property type="match status" value="1"/>
</dbReference>
<dbReference type="AlphaFoldDB" id="A0AAE1N6Q6"/>
<gene>
    <name evidence="4" type="ORF">QN277_000537</name>
</gene>
<dbReference type="SUPFAM" id="SSF50965">
    <property type="entry name" value="Galactose oxidase, central domain"/>
    <property type="match status" value="1"/>
</dbReference>
<dbReference type="InterPro" id="IPR017451">
    <property type="entry name" value="F-box-assoc_interact_dom"/>
</dbReference>
<reference evidence="4" key="1">
    <citation type="submission" date="2023-10" db="EMBL/GenBank/DDBJ databases">
        <title>Chromosome-level genome of the transformable northern wattle, Acacia crassicarpa.</title>
        <authorList>
            <person name="Massaro I."/>
            <person name="Sinha N.R."/>
            <person name="Poethig S."/>
            <person name="Leichty A.R."/>
        </authorList>
    </citation>
    <scope>NUCLEOTIDE SEQUENCE</scope>
    <source>
        <strain evidence="4">Acra3RX</strain>
        <tissue evidence="4">Leaf</tissue>
    </source>
</reference>
<dbReference type="InterPro" id="IPR001810">
    <property type="entry name" value="F-box_dom"/>
</dbReference>
<sequence>MEKLSDELRIEILCRLPIKSLACLKCVSKSWLSLISDPNFTKLHFQRSPQNYTYRFPYRVRAEHDRNSYLQMRAIDLNASLCDDSADISFNNFPSGYNEILASCRGFLLLQHNKIDKLLVWNPTTSEQKQILLPRKYSFELHGFCYDESTDDYLIALATKINLDMVLGFRVFSVRTNSWKKEIAFNCGEIIRSRFPGLLAGVAVNGVIYWLVYFYKKEARRNETKIIALDIKANNVSEVVPKHDNIIINLTLCDLRTFGESLALFDFKGFKEIDVWVMKEDGVRSSWTKLMSIPSCAIRLRAYFSPLCLTKDGKLVTLDNPSTLSKWSEQGKEEEVRKCNGYDLVYESFAATPVYTETLLSLPSTQ</sequence>
<dbReference type="InterPro" id="IPR036047">
    <property type="entry name" value="F-box-like_dom_sf"/>
</dbReference>
<keyword evidence="1" id="KW-0472">Membrane</keyword>
<evidence type="ECO:0000313" key="5">
    <source>
        <dbReference type="Proteomes" id="UP001293593"/>
    </source>
</evidence>
<dbReference type="Pfam" id="PF00646">
    <property type="entry name" value="F-box"/>
    <property type="match status" value="1"/>
</dbReference>
<evidence type="ECO:0000259" key="3">
    <source>
        <dbReference type="Pfam" id="PF07734"/>
    </source>
</evidence>
<dbReference type="InterPro" id="IPR050796">
    <property type="entry name" value="SCF_F-box_component"/>
</dbReference>
<feature type="domain" description="F-box" evidence="2">
    <location>
        <begin position="3"/>
        <end position="42"/>
    </location>
</feature>
<evidence type="ECO:0000259" key="2">
    <source>
        <dbReference type="Pfam" id="PF00646"/>
    </source>
</evidence>
<dbReference type="EMBL" id="JAWXYG010000001">
    <property type="protein sequence ID" value="KAK4283604.1"/>
    <property type="molecule type" value="Genomic_DNA"/>
</dbReference>
<evidence type="ECO:0000313" key="4">
    <source>
        <dbReference type="EMBL" id="KAK4283604.1"/>
    </source>
</evidence>
<accession>A0AAE1N6Q6</accession>
<name>A0AAE1N6Q6_9FABA</name>
<proteinExistence type="predicted"/>
<keyword evidence="1" id="KW-0812">Transmembrane</keyword>
<dbReference type="Gene3D" id="1.20.1280.50">
    <property type="match status" value="1"/>
</dbReference>
<keyword evidence="1" id="KW-1133">Transmembrane helix</keyword>
<dbReference type="InterPro" id="IPR011043">
    <property type="entry name" value="Gal_Oxase/kelch_b-propeller"/>
</dbReference>
<protein>
    <recommendedName>
        <fullName evidence="6">F-box domain-containing protein</fullName>
    </recommendedName>
</protein>
<comment type="caution">
    <text evidence="4">The sequence shown here is derived from an EMBL/GenBank/DDBJ whole genome shotgun (WGS) entry which is preliminary data.</text>
</comment>
<feature type="transmembrane region" description="Helical" evidence="1">
    <location>
        <begin position="195"/>
        <end position="215"/>
    </location>
</feature>
<organism evidence="4 5">
    <name type="scientific">Acacia crassicarpa</name>
    <name type="common">northern wattle</name>
    <dbReference type="NCBI Taxonomy" id="499986"/>
    <lineage>
        <taxon>Eukaryota</taxon>
        <taxon>Viridiplantae</taxon>
        <taxon>Streptophyta</taxon>
        <taxon>Embryophyta</taxon>
        <taxon>Tracheophyta</taxon>
        <taxon>Spermatophyta</taxon>
        <taxon>Magnoliopsida</taxon>
        <taxon>eudicotyledons</taxon>
        <taxon>Gunneridae</taxon>
        <taxon>Pentapetalae</taxon>
        <taxon>rosids</taxon>
        <taxon>fabids</taxon>
        <taxon>Fabales</taxon>
        <taxon>Fabaceae</taxon>
        <taxon>Caesalpinioideae</taxon>
        <taxon>mimosoid clade</taxon>
        <taxon>Acacieae</taxon>
        <taxon>Acacia</taxon>
    </lineage>
</organism>
<dbReference type="SUPFAM" id="SSF81383">
    <property type="entry name" value="F-box domain"/>
    <property type="match status" value="1"/>
</dbReference>
<dbReference type="PANTHER" id="PTHR31672">
    <property type="entry name" value="BNACNNG10540D PROTEIN"/>
    <property type="match status" value="1"/>
</dbReference>
<dbReference type="NCBIfam" id="TIGR01640">
    <property type="entry name" value="F_box_assoc_1"/>
    <property type="match status" value="1"/>
</dbReference>
<keyword evidence="5" id="KW-1185">Reference proteome</keyword>
<evidence type="ECO:0000256" key="1">
    <source>
        <dbReference type="SAM" id="Phobius"/>
    </source>
</evidence>
<dbReference type="InterPro" id="IPR006527">
    <property type="entry name" value="F-box-assoc_dom_typ1"/>
</dbReference>